<dbReference type="InterPro" id="IPR043502">
    <property type="entry name" value="DNA/RNA_pol_sf"/>
</dbReference>
<proteinExistence type="predicted"/>
<dbReference type="SUPFAM" id="SSF56672">
    <property type="entry name" value="DNA/RNA polymerases"/>
    <property type="match status" value="1"/>
</dbReference>
<dbReference type="EMBL" id="GEDG01035053">
    <property type="protein sequence ID" value="JAP09414.1"/>
    <property type="molecule type" value="Transcribed_RNA"/>
</dbReference>
<dbReference type="Pfam" id="PF07727">
    <property type="entry name" value="RVT_2"/>
    <property type="match status" value="1"/>
</dbReference>
<reference evidence="2" key="1">
    <citation type="submission" date="2015-12" db="EMBL/GenBank/DDBJ databases">
        <title>Gene expression during late stages of embryo sac development: a critical building block for successful pollen-pistil interactions.</title>
        <authorList>
            <person name="Liu Y."/>
            <person name="Joly V."/>
            <person name="Sabar M."/>
            <person name="Matton D.P."/>
        </authorList>
    </citation>
    <scope>NUCLEOTIDE SEQUENCE</scope>
</reference>
<protein>
    <submittedName>
        <fullName evidence="2">Putative ovule protein</fullName>
    </submittedName>
</protein>
<sequence length="142" mass="15831">MKLEIAALEDNHTWSIVDLPAGKTPIGCKWIYKVKYKASGEVERYKARLVAKGYSQQVGLDYSETFSPVAKMVTVRSLIALAASNQWCIYQMDVHNAFLNGDLLEEVYMQVPEGFVGQGGSKKVCKLHKSIVRTKTAPSTME</sequence>
<feature type="domain" description="Reverse transcriptase Ty1/copia-type" evidence="1">
    <location>
        <begin position="11"/>
        <end position="139"/>
    </location>
</feature>
<organism evidence="2">
    <name type="scientific">Solanum chacoense</name>
    <name type="common">Chaco potato</name>
    <dbReference type="NCBI Taxonomy" id="4108"/>
    <lineage>
        <taxon>Eukaryota</taxon>
        <taxon>Viridiplantae</taxon>
        <taxon>Streptophyta</taxon>
        <taxon>Embryophyta</taxon>
        <taxon>Tracheophyta</taxon>
        <taxon>Spermatophyta</taxon>
        <taxon>Magnoliopsida</taxon>
        <taxon>eudicotyledons</taxon>
        <taxon>Gunneridae</taxon>
        <taxon>Pentapetalae</taxon>
        <taxon>asterids</taxon>
        <taxon>lamiids</taxon>
        <taxon>Solanales</taxon>
        <taxon>Solanaceae</taxon>
        <taxon>Solanoideae</taxon>
        <taxon>Solaneae</taxon>
        <taxon>Solanum</taxon>
    </lineage>
</organism>
<evidence type="ECO:0000313" key="2">
    <source>
        <dbReference type="EMBL" id="JAP09414.1"/>
    </source>
</evidence>
<dbReference type="AlphaFoldDB" id="A0A0V0GQA1"/>
<name>A0A0V0GQA1_SOLCH</name>
<accession>A0A0V0GQA1</accession>
<evidence type="ECO:0000259" key="1">
    <source>
        <dbReference type="Pfam" id="PF07727"/>
    </source>
</evidence>
<dbReference type="InterPro" id="IPR013103">
    <property type="entry name" value="RVT_2"/>
</dbReference>